<dbReference type="Proteomes" id="UP000466681">
    <property type="component" value="Chromosome"/>
</dbReference>
<evidence type="ECO:0000313" key="1">
    <source>
        <dbReference type="EMBL" id="BBX02030.1"/>
    </source>
</evidence>
<dbReference type="KEGG" id="mmor:MMOR_29660"/>
<organism evidence="1 2">
    <name type="scientific">Mycolicibacterium moriokaense</name>
    <dbReference type="NCBI Taxonomy" id="39691"/>
    <lineage>
        <taxon>Bacteria</taxon>
        <taxon>Bacillati</taxon>
        <taxon>Actinomycetota</taxon>
        <taxon>Actinomycetes</taxon>
        <taxon>Mycobacteriales</taxon>
        <taxon>Mycobacteriaceae</taxon>
        <taxon>Mycolicibacterium</taxon>
    </lineage>
</organism>
<name>A0AAD1HC02_9MYCO</name>
<dbReference type="AlphaFoldDB" id="A0AAD1HC02"/>
<gene>
    <name evidence="1" type="ORF">MMOR_29660</name>
</gene>
<sequence>MSDQRPTVEALGDHEYLVRFEQDEDSVVVRVFADPAVVAQIADDELRVVEATATYLVARQLPFDLPEQVNLDEVAAAYDSYVEDLHRQLTPPSSQ</sequence>
<reference evidence="1 2" key="1">
    <citation type="journal article" date="2019" name="Emerg. Microbes Infect.">
        <title>Comprehensive subspecies identification of 175 nontuberculous mycobacteria species based on 7547 genomic profiles.</title>
        <authorList>
            <person name="Matsumoto Y."/>
            <person name="Kinjo T."/>
            <person name="Motooka D."/>
            <person name="Nabeya D."/>
            <person name="Jung N."/>
            <person name="Uechi K."/>
            <person name="Horii T."/>
            <person name="Iida T."/>
            <person name="Fujita J."/>
            <person name="Nakamura S."/>
        </authorList>
    </citation>
    <scope>NUCLEOTIDE SEQUENCE [LARGE SCALE GENOMIC DNA]</scope>
    <source>
        <strain evidence="1 2">JCM 6375</strain>
    </source>
</reference>
<protein>
    <submittedName>
        <fullName evidence="1">Uncharacterized protein</fullName>
    </submittedName>
</protein>
<evidence type="ECO:0000313" key="2">
    <source>
        <dbReference type="Proteomes" id="UP000466681"/>
    </source>
</evidence>
<proteinExistence type="predicted"/>
<accession>A0AAD1HC02</accession>
<dbReference type="RefSeq" id="WP_083157546.1">
    <property type="nucleotide sequence ID" value="NZ_AP022560.1"/>
</dbReference>
<dbReference type="EMBL" id="AP022560">
    <property type="protein sequence ID" value="BBX02030.1"/>
    <property type="molecule type" value="Genomic_DNA"/>
</dbReference>
<keyword evidence="2" id="KW-1185">Reference proteome</keyword>